<keyword evidence="1" id="KW-0611">Plant defense</keyword>
<keyword evidence="3" id="KW-1185">Reference proteome</keyword>
<dbReference type="SUPFAM" id="SSF52058">
    <property type="entry name" value="L domain-like"/>
    <property type="match status" value="2"/>
</dbReference>
<evidence type="ECO:0000256" key="1">
    <source>
        <dbReference type="ARBA" id="ARBA00022821"/>
    </source>
</evidence>
<dbReference type="Gene3D" id="3.80.10.10">
    <property type="entry name" value="Ribonuclease Inhibitor"/>
    <property type="match status" value="4"/>
</dbReference>
<dbReference type="InterPro" id="IPR032675">
    <property type="entry name" value="LRR_dom_sf"/>
</dbReference>
<organism evidence="2 3">
    <name type="scientific">Acer yangbiense</name>
    <dbReference type="NCBI Taxonomy" id="1000413"/>
    <lineage>
        <taxon>Eukaryota</taxon>
        <taxon>Viridiplantae</taxon>
        <taxon>Streptophyta</taxon>
        <taxon>Embryophyta</taxon>
        <taxon>Tracheophyta</taxon>
        <taxon>Spermatophyta</taxon>
        <taxon>Magnoliopsida</taxon>
        <taxon>eudicotyledons</taxon>
        <taxon>Gunneridae</taxon>
        <taxon>Pentapetalae</taxon>
        <taxon>rosids</taxon>
        <taxon>malvids</taxon>
        <taxon>Sapindales</taxon>
        <taxon>Sapindaceae</taxon>
        <taxon>Hippocastanoideae</taxon>
        <taxon>Acereae</taxon>
        <taxon>Acer</taxon>
    </lineage>
</organism>
<gene>
    <name evidence="2" type="ORF">EZV62_009334</name>
</gene>
<dbReference type="PANTHER" id="PTHR36766">
    <property type="entry name" value="PLANT BROAD-SPECTRUM MILDEW RESISTANCE PROTEIN RPW8"/>
    <property type="match status" value="1"/>
</dbReference>
<dbReference type="OrthoDB" id="1928346at2759"/>
<name>A0A5C7IGC2_9ROSI</name>
<accession>A0A5C7IGC2</accession>
<dbReference type="GO" id="GO:0006952">
    <property type="term" value="P:defense response"/>
    <property type="evidence" value="ECO:0007669"/>
    <property type="project" value="UniProtKB-KW"/>
</dbReference>
<dbReference type="Proteomes" id="UP000323000">
    <property type="component" value="Chromosome 3"/>
</dbReference>
<comment type="caution">
    <text evidence="2">The sequence shown here is derived from an EMBL/GenBank/DDBJ whole genome shotgun (WGS) entry which is preliminary data.</text>
</comment>
<dbReference type="AlphaFoldDB" id="A0A5C7IGC2"/>
<dbReference type="PANTHER" id="PTHR36766:SF51">
    <property type="entry name" value="DISEASE RESISTANCE RPP13-LIKE PROTEIN 1"/>
    <property type="match status" value="1"/>
</dbReference>
<proteinExistence type="predicted"/>
<protein>
    <submittedName>
        <fullName evidence="2">Uncharacterized protein</fullName>
    </submittedName>
</protein>
<evidence type="ECO:0000313" key="2">
    <source>
        <dbReference type="EMBL" id="TXG68059.1"/>
    </source>
</evidence>
<sequence length="534" mass="58922">MVYTNGAEYSLSPNSINLSNFSEFGNWFGQAFGKLVEKLKIKFPILGSVPEMPFLSSLRALEITDCCAIKSLQEVMEQSTRLDRLVIEGCDTLMSVAEGQLPSSLKTLEIRSCTNMRHLFVDGEANINGSLLEYLYVSQCPALQFLSLTDQLPEALQHLQIEHCSQLETIGQLPETLKHLVIKRLDRLSSAGHLPASLEHLSICECPITTLSSTGHLPASLQKLKIVNCSELTSLSLTGHLPASLQKLKIVNCSELTSLSSTGHLPASLQRLKIESCSNLTSLSSGQLLPATLKYLNISNCGISSIADGLQNLSNLQQINIFNCPSLKSFPQGGLPRTCLTVFSIRSCKDLVSLPSSMHTLNSLQEMHIEDLPSLSSFPQNGLPINLTSLSIKDLKIQDQVMQLLMQQLHKLTSLRNLSIGGCQNVVCFPQKGKEMRLPTSLTRLTLENFSKLERLSLECFRNLASLECLAISWCPKLTSFLKKDLPSSLLELYISNCSKLTNRCGNGGRYWSNISNIPYVEIDGKYIHEPPPV</sequence>
<evidence type="ECO:0000313" key="3">
    <source>
        <dbReference type="Proteomes" id="UP000323000"/>
    </source>
</evidence>
<reference evidence="3" key="1">
    <citation type="journal article" date="2019" name="Gigascience">
        <title>De novo genome assembly of the endangered Acer yangbiense, a plant species with extremely small populations endemic to Yunnan Province, China.</title>
        <authorList>
            <person name="Yang J."/>
            <person name="Wariss H.M."/>
            <person name="Tao L."/>
            <person name="Zhang R."/>
            <person name="Yun Q."/>
            <person name="Hollingsworth P."/>
            <person name="Dao Z."/>
            <person name="Luo G."/>
            <person name="Guo H."/>
            <person name="Ma Y."/>
            <person name="Sun W."/>
        </authorList>
    </citation>
    <scope>NUCLEOTIDE SEQUENCE [LARGE SCALE GENOMIC DNA]</scope>
    <source>
        <strain evidence="3">cv. Malutang</strain>
    </source>
</reference>
<dbReference type="EMBL" id="VAHF01000003">
    <property type="protein sequence ID" value="TXG68059.1"/>
    <property type="molecule type" value="Genomic_DNA"/>
</dbReference>